<dbReference type="InterPro" id="IPR005331">
    <property type="entry name" value="Sulfotransferase"/>
</dbReference>
<dbReference type="Proteomes" id="UP001157914">
    <property type="component" value="Unassembled WGS sequence"/>
</dbReference>
<reference evidence="1 2" key="1">
    <citation type="submission" date="2017-05" db="EMBL/GenBank/DDBJ databases">
        <authorList>
            <person name="Varghese N."/>
            <person name="Submissions S."/>
        </authorList>
    </citation>
    <scope>NUCLEOTIDE SEQUENCE [LARGE SCALE GENOMIC DNA]</scope>
    <source>
        <strain evidence="1 2">DSM 15949</strain>
    </source>
</reference>
<dbReference type="Pfam" id="PF03567">
    <property type="entry name" value="Sulfotransfer_2"/>
    <property type="match status" value="1"/>
</dbReference>
<sequence length="243" mass="28000">MLTRVYSLIDRRHRPLRNHVYLVFPDFNIAYARVNETAFKLLEPVLLKLAGIHDISPCPGHFDREELVSETKLFHGNVELLTARELKRRYPDIKTVAWVQNPLHRLAYCYEKIIKGAGGLPYYYGERRFSPDMTPEDFVSQVAAISDLEADNLFRSQWTALTHKGQFIPDLVLQVEQYDCALSDFLTATQLDCPPDMPERFSPSDFVSSETLNAFSSDPVSARIAKRYRNDYQAFYEGRLAAQ</sequence>
<dbReference type="RefSeq" id="WP_155191368.1">
    <property type="nucleotide sequence ID" value="NZ_BAAAEA010000001.1"/>
</dbReference>
<protein>
    <recommendedName>
        <fullName evidence="3">Sulfotransferase family protein</fullName>
    </recommendedName>
</protein>
<name>A0ABY1PE11_9HYPH</name>
<evidence type="ECO:0000313" key="1">
    <source>
        <dbReference type="EMBL" id="SMP32392.1"/>
    </source>
</evidence>
<evidence type="ECO:0000313" key="2">
    <source>
        <dbReference type="Proteomes" id="UP001157914"/>
    </source>
</evidence>
<organism evidence="1 2">
    <name type="scientific">Roseibium denhamense</name>
    <dbReference type="NCBI Taxonomy" id="76305"/>
    <lineage>
        <taxon>Bacteria</taxon>
        <taxon>Pseudomonadati</taxon>
        <taxon>Pseudomonadota</taxon>
        <taxon>Alphaproteobacteria</taxon>
        <taxon>Hyphomicrobiales</taxon>
        <taxon>Stappiaceae</taxon>
        <taxon>Roseibium</taxon>
    </lineage>
</organism>
<keyword evidence="2" id="KW-1185">Reference proteome</keyword>
<proteinExistence type="predicted"/>
<evidence type="ECO:0008006" key="3">
    <source>
        <dbReference type="Google" id="ProtNLM"/>
    </source>
</evidence>
<accession>A0ABY1PE11</accession>
<gene>
    <name evidence="1" type="ORF">SAMN06265374_3530</name>
</gene>
<dbReference type="EMBL" id="FXTT01000005">
    <property type="protein sequence ID" value="SMP32392.1"/>
    <property type="molecule type" value="Genomic_DNA"/>
</dbReference>
<comment type="caution">
    <text evidence="1">The sequence shown here is derived from an EMBL/GenBank/DDBJ whole genome shotgun (WGS) entry which is preliminary data.</text>
</comment>